<dbReference type="RefSeq" id="WP_088002508.1">
    <property type="nucleotide sequence ID" value="NZ_BMHB01000001.1"/>
</dbReference>
<evidence type="ECO:0000313" key="1">
    <source>
        <dbReference type="EMBL" id="GGI09945.1"/>
    </source>
</evidence>
<dbReference type="InterPro" id="IPR003718">
    <property type="entry name" value="OsmC/Ohr_fam"/>
</dbReference>
<dbReference type="Pfam" id="PF02566">
    <property type="entry name" value="OsmC"/>
    <property type="match status" value="1"/>
</dbReference>
<dbReference type="InterPro" id="IPR015946">
    <property type="entry name" value="KH_dom-like_a/b"/>
</dbReference>
<dbReference type="AlphaFoldDB" id="A0A8J3AB96"/>
<reference evidence="2" key="1">
    <citation type="journal article" date="2019" name="Int. J. Syst. Evol. Microbiol.">
        <title>The Global Catalogue of Microorganisms (GCM) 10K type strain sequencing project: providing services to taxonomists for standard genome sequencing and annotation.</title>
        <authorList>
            <consortium name="The Broad Institute Genomics Platform"/>
            <consortium name="The Broad Institute Genome Sequencing Center for Infectious Disease"/>
            <person name="Wu L."/>
            <person name="Ma J."/>
        </authorList>
    </citation>
    <scope>NUCLEOTIDE SEQUENCE [LARGE SCALE GENOMIC DNA]</scope>
    <source>
        <strain evidence="2">CGMCC 1.14993</strain>
    </source>
</reference>
<keyword evidence="2" id="KW-1185">Reference proteome</keyword>
<dbReference type="EMBL" id="BMHB01000001">
    <property type="protein sequence ID" value="GGI09945.1"/>
    <property type="molecule type" value="Genomic_DNA"/>
</dbReference>
<dbReference type="OrthoDB" id="9804010at2"/>
<dbReference type="InterPro" id="IPR036102">
    <property type="entry name" value="OsmC/Ohrsf"/>
</dbReference>
<sequence length="141" mass="15351">MHTSIKWDGKLAFSGITPSGHELKMDTAESLGGENSAPTPVELLLNAVAGCTAIDIVLIIEKMRLKLTSFEVEVSGDRADEHPKRFTDIHLHYILGGELDVEKVRKAIKLSKDKYCSVAHSLNANISASFTINGTKSDETL</sequence>
<dbReference type="Gene3D" id="3.30.300.20">
    <property type="match status" value="1"/>
</dbReference>
<name>A0A8J3AB96_9BACI</name>
<accession>A0A8J3AB96</accession>
<protein>
    <submittedName>
        <fullName evidence="1">OsmC-like protein</fullName>
    </submittedName>
</protein>
<organism evidence="1 2">
    <name type="scientific">Gottfriedia solisilvae</name>
    <dbReference type="NCBI Taxonomy" id="1516104"/>
    <lineage>
        <taxon>Bacteria</taxon>
        <taxon>Bacillati</taxon>
        <taxon>Bacillota</taxon>
        <taxon>Bacilli</taxon>
        <taxon>Bacillales</taxon>
        <taxon>Bacillaceae</taxon>
        <taxon>Gottfriedia</taxon>
    </lineage>
</organism>
<evidence type="ECO:0000313" key="2">
    <source>
        <dbReference type="Proteomes" id="UP000626244"/>
    </source>
</evidence>
<dbReference type="SUPFAM" id="SSF82784">
    <property type="entry name" value="OsmC-like"/>
    <property type="match status" value="1"/>
</dbReference>
<gene>
    <name evidence="1" type="ORF">GCM10007380_00320</name>
</gene>
<comment type="caution">
    <text evidence="1">The sequence shown here is derived from an EMBL/GenBank/DDBJ whole genome shotgun (WGS) entry which is preliminary data.</text>
</comment>
<dbReference type="PANTHER" id="PTHR34352:SF1">
    <property type="entry name" value="PROTEIN YHFA"/>
    <property type="match status" value="1"/>
</dbReference>
<dbReference type="PANTHER" id="PTHR34352">
    <property type="entry name" value="PROTEIN YHFA"/>
    <property type="match status" value="1"/>
</dbReference>
<proteinExistence type="predicted"/>
<dbReference type="Proteomes" id="UP000626244">
    <property type="component" value="Unassembled WGS sequence"/>
</dbReference>
<dbReference type="Gene3D" id="2.20.25.10">
    <property type="match status" value="1"/>
</dbReference>